<dbReference type="OrthoDB" id="7464126at2759"/>
<dbReference type="Gene3D" id="1.25.40.20">
    <property type="entry name" value="Ankyrin repeat-containing domain"/>
    <property type="match status" value="1"/>
</dbReference>
<organism evidence="7 8">
    <name type="scientific">Trichoderma longibrachiatum ATCC 18648</name>
    <dbReference type="NCBI Taxonomy" id="983965"/>
    <lineage>
        <taxon>Eukaryota</taxon>
        <taxon>Fungi</taxon>
        <taxon>Dikarya</taxon>
        <taxon>Ascomycota</taxon>
        <taxon>Pezizomycotina</taxon>
        <taxon>Sordariomycetes</taxon>
        <taxon>Hypocreomycetidae</taxon>
        <taxon>Hypocreales</taxon>
        <taxon>Hypocreaceae</taxon>
        <taxon>Trichoderma</taxon>
    </lineage>
</organism>
<feature type="region of interest" description="Disordered" evidence="4">
    <location>
        <begin position="346"/>
        <end position="366"/>
    </location>
</feature>
<feature type="transmembrane region" description="Helical" evidence="5">
    <location>
        <begin position="375"/>
        <end position="395"/>
    </location>
</feature>
<feature type="signal peptide" evidence="6">
    <location>
        <begin position="1"/>
        <end position="23"/>
    </location>
</feature>
<feature type="chain" id="PRO_5015672759" evidence="6">
    <location>
        <begin position="24"/>
        <end position="1865"/>
    </location>
</feature>
<dbReference type="Proteomes" id="UP000240760">
    <property type="component" value="Unassembled WGS sequence"/>
</dbReference>
<dbReference type="Pfam" id="PF23397">
    <property type="entry name" value="DUF7104"/>
    <property type="match status" value="13"/>
</dbReference>
<dbReference type="Pfam" id="PF12796">
    <property type="entry name" value="Ank_2"/>
    <property type="match status" value="2"/>
</dbReference>
<dbReference type="SUPFAM" id="SSF48403">
    <property type="entry name" value="Ankyrin repeat"/>
    <property type="match status" value="1"/>
</dbReference>
<dbReference type="Gene3D" id="1.20.5.340">
    <property type="match status" value="3"/>
</dbReference>
<keyword evidence="5" id="KW-1133">Transmembrane helix</keyword>
<name>A0A2T4BSE2_TRILO</name>
<dbReference type="InterPro" id="IPR002110">
    <property type="entry name" value="Ankyrin_rpt"/>
</dbReference>
<keyword evidence="8" id="KW-1185">Reference proteome</keyword>
<dbReference type="PANTHER" id="PTHR24198:SF165">
    <property type="entry name" value="ANKYRIN REPEAT-CONTAINING PROTEIN-RELATED"/>
    <property type="match status" value="1"/>
</dbReference>
<feature type="compositionally biased region" description="Polar residues" evidence="4">
    <location>
        <begin position="346"/>
        <end position="357"/>
    </location>
</feature>
<evidence type="ECO:0000256" key="3">
    <source>
        <dbReference type="PROSITE-ProRule" id="PRU00023"/>
    </source>
</evidence>
<keyword evidence="5" id="KW-0812">Transmembrane</keyword>
<keyword evidence="1" id="KW-0677">Repeat</keyword>
<dbReference type="PROSITE" id="PS50297">
    <property type="entry name" value="ANK_REP_REGION"/>
    <property type="match status" value="2"/>
</dbReference>
<dbReference type="InterPro" id="IPR036770">
    <property type="entry name" value="Ankyrin_rpt-contain_sf"/>
</dbReference>
<evidence type="ECO:0000256" key="5">
    <source>
        <dbReference type="SAM" id="Phobius"/>
    </source>
</evidence>
<feature type="repeat" description="ANK" evidence="3">
    <location>
        <begin position="1044"/>
        <end position="1076"/>
    </location>
</feature>
<accession>A0A2T4BSE2</accession>
<dbReference type="PROSITE" id="PS50088">
    <property type="entry name" value="ANK_REPEAT"/>
    <property type="match status" value="2"/>
</dbReference>
<dbReference type="EMBL" id="KZ679142">
    <property type="protein sequence ID" value="PTB72231.1"/>
    <property type="molecule type" value="Genomic_DNA"/>
</dbReference>
<evidence type="ECO:0000256" key="2">
    <source>
        <dbReference type="ARBA" id="ARBA00023043"/>
    </source>
</evidence>
<evidence type="ECO:0000256" key="1">
    <source>
        <dbReference type="ARBA" id="ARBA00022737"/>
    </source>
</evidence>
<feature type="transmembrane region" description="Helical" evidence="5">
    <location>
        <begin position="221"/>
        <end position="248"/>
    </location>
</feature>
<feature type="transmembrane region" description="Helical" evidence="5">
    <location>
        <begin position="260"/>
        <end position="280"/>
    </location>
</feature>
<feature type="repeat" description="ANK" evidence="3">
    <location>
        <begin position="977"/>
        <end position="1009"/>
    </location>
</feature>
<gene>
    <name evidence="7" type="ORF">M440DRAFT_1405612</name>
</gene>
<keyword evidence="6" id="KW-0732">Signal</keyword>
<evidence type="ECO:0000256" key="6">
    <source>
        <dbReference type="SAM" id="SignalP"/>
    </source>
</evidence>
<dbReference type="STRING" id="983965.A0A2T4BSE2"/>
<dbReference type="InterPro" id="IPR055530">
    <property type="entry name" value="DUF7104"/>
</dbReference>
<protein>
    <submittedName>
        <fullName evidence="7">Uncharacterized protein</fullName>
    </submittedName>
</protein>
<reference evidence="7 8" key="1">
    <citation type="submission" date="2016-07" db="EMBL/GenBank/DDBJ databases">
        <title>Multiple horizontal gene transfer events from other fungi enriched the ability of initially mycotrophic Trichoderma (Ascomycota) to feed on dead plant biomass.</title>
        <authorList>
            <consortium name="DOE Joint Genome Institute"/>
            <person name="Aerts A."/>
            <person name="Atanasova L."/>
            <person name="Chenthamara K."/>
            <person name="Zhang J."/>
            <person name="Grujic M."/>
            <person name="Henrissat B."/>
            <person name="Kuo A."/>
            <person name="Salamov A."/>
            <person name="Lipzen A."/>
            <person name="Labutti K."/>
            <person name="Barry K."/>
            <person name="Miao Y."/>
            <person name="Rahimi M.J."/>
            <person name="Shen Q."/>
            <person name="Grigoriev I.V."/>
            <person name="Kubicek C.P."/>
            <person name="Druzhinina I.S."/>
        </authorList>
    </citation>
    <scope>NUCLEOTIDE SEQUENCE [LARGE SCALE GENOMIC DNA]</scope>
    <source>
        <strain evidence="7 8">ATCC 18648</strain>
    </source>
</reference>
<evidence type="ECO:0000256" key="4">
    <source>
        <dbReference type="SAM" id="MobiDB-lite"/>
    </source>
</evidence>
<feature type="transmembrane region" description="Helical" evidence="5">
    <location>
        <begin position="63"/>
        <end position="84"/>
    </location>
</feature>
<evidence type="ECO:0000313" key="7">
    <source>
        <dbReference type="EMBL" id="PTB72231.1"/>
    </source>
</evidence>
<keyword evidence="5" id="KW-0472">Membrane</keyword>
<dbReference type="PANTHER" id="PTHR24198">
    <property type="entry name" value="ANKYRIN REPEAT AND PROTEIN KINASE DOMAIN-CONTAINING PROTEIN"/>
    <property type="match status" value="1"/>
</dbReference>
<sequence length="1865" mass="207741">MLENSKIYLHFLLVACLATPVTASWWDDFTNNLATDLTPLIALFGEQATKQFLSESTTFLDNFIFAMAPLGILTGVVSAIRVCGSPSLRAFIGRAQEGGGIAEAELCSSTSRDVCELYHNGAIVRVFGRPKILEIIHDPVLEANEVGNSAVSDDKREYGISISRHYFQRSILNDNRWQEKGLDASDDEAKSGQPSFKTMSNNFAPNPNLSLNIGIVKRSSYVYIMTAIFGFLAQGSVIVLAAVVKYTLKWKKNENTIDPWAFPFVLAGTICVCLGMYLCATLVNDSTKERVFERKDDLSSQNASPSPILYVVQPGNQVVGDQTFDPFLIFKPTNSYITSWKAPSSANSISETRSPTTSRRKMPSLRSMRRPSEEISVLIATLITTLGFALQFVGLRAMHSIVSLLQLAVTIAMSFVRALLRTQRLKIEANILRDRPDEVSSHELDWLALQIGKDAGQPRCSWGVVTQVPSDAPRQAADDKAWEYRCRLAKLTEQPANGNSKLSNAWGNDLVSGRLQAQQLKKAIEDSMSIFIAHAKTKGDLGSMETIPWILNVAVGKVGKTHDQAPTYQSIDIPLRKQGSLWTVDQSLLEAVIGLWSWSIISDPLTEGETFGFKTSTASDIPIYRAVAAGAESEVQQAWTEIQFWIGEPNVTLSSFAMENPSSNKANAATIWKHRKDGEQMALDDVDSIKTGSLFGRSDPYQRIFGWHGINILKPFTVGAIRIGLKHIPTLCAQDIYQSFLCSIAAYFELENATTTVKREENTMRLEHQLVTQLMACFEASGIGSKQDASLIIIPALQNNALLPRATQAAPTAYRLAETLRRASSFREAEKVLRWAWGMVSGSGELEETAMTELGELYRYALFSKSWHDLGKHGIEWMRSQRNPSMSGLADEVIDRYVSLEKRPRESRTGQHVLDAIIRRQREEALWSISQLEKGDDFPIDEKSGRTVLSLLSQEGWLELVRTVLQIGSVVDSVDSNGRTPLSYAAEHGHLPVVAILMEANALPITEDSSRRTPLSYAAGEGHVSVVEKLLRDPRVNIYSKDMENRSPLHWAATNGCHDAIRYLVNQGAQVDLMDSNHHTPLYAALSNNRRHKVDRWETADLLVELESKTDFMIQGKEAFEWALECGDFTCAEFLWERREAERNIEIVINVEVDGVIWRHMDLSTSSSQVDIKTKLFDHEHNEKEVTMEDVILVAKKGCRMAIHYSLNGLPQKNVICKAGHKIISTLLDSLQGKANVEKLFVAAASNEENGEAITAAIFDHWQTHVQTPIQITNRLAEALCSGRNGNRIMGVLLQQRQEHVRITEAVVPIVTRLCHVDVIALLLSHLGGRLEVTEGVTKAILDNDWASNIMMLLLNQSREKIPITEAAACLIVRYFDASVVGLLLSRYRENAVVPEDVVNAAAANREDGTGVMALLLDQRGLQFQVTERTLEAATANPNGRDIVELLLNERGAEVQVTEAIVRSALTSEDGCRGIMKLLFDRRGDQIHITEETLQLAIRKNAGKEVIELLLDSLGEGFQMSEEVMRLALFKSAEKDVIEFLLERHGNKLQITEEFFESAELYLCDRSMIELLLDRLGDQFQITEGIVQLAAAGRQAPHVLDLLLDRRGDQIQITERVLRAAAGNELFALDVMQLLLDRRGQQVQITEEVLKAAIGIEGYSYKVMNLLLDRRGEQVQITEGVLLAAVGSHAPLIVRLLLDRLGEQVQITEEVVKAAAGNCEVVVELLLDRLGEQVQVTEEVLKAAAGNECAAHKILKLLLERRRHLVRITEEVVTAAAGNRYWARELFELLLDECGDQVYVTDSVVKAIVDNEGVNREELIEFLLDRLGEEFQATEKMMEALPAEWTVSRQSISDILEHQKEKKQA</sequence>
<keyword evidence="2 3" id="KW-0040">ANK repeat</keyword>
<proteinExistence type="predicted"/>
<evidence type="ECO:0000313" key="8">
    <source>
        <dbReference type="Proteomes" id="UP000240760"/>
    </source>
</evidence>
<dbReference type="SMART" id="SM00248">
    <property type="entry name" value="ANK"/>
    <property type="match status" value="6"/>
</dbReference>